<protein>
    <submittedName>
        <fullName evidence="1">Uncharacterized protein</fullName>
    </submittedName>
</protein>
<reference evidence="1 2" key="1">
    <citation type="submission" date="2020-07" db="EMBL/GenBank/DDBJ databases">
        <title>Sequencing the genomes of 1000 actinobacteria strains.</title>
        <authorList>
            <person name="Klenk H.-P."/>
        </authorList>
    </citation>
    <scope>NUCLEOTIDE SEQUENCE [LARGE SCALE GENOMIC DNA]</scope>
    <source>
        <strain evidence="1 2">DSM 15165</strain>
    </source>
</reference>
<dbReference type="AlphaFoldDB" id="A0A853CMP4"/>
<name>A0A853CMP4_9MICO</name>
<sequence length="95" mass="10670">MTSASPDWAEALERMEHELHRALAKVEPVPWRTPAGLGPIPEELQERAARLLEAQLHTIRYLEDVRQTTAKHLAAVSSVPRTELGPHPVYFDLIG</sequence>
<organism evidence="1 2">
    <name type="scientific">Leifsonia shinshuensis</name>
    <dbReference type="NCBI Taxonomy" id="150026"/>
    <lineage>
        <taxon>Bacteria</taxon>
        <taxon>Bacillati</taxon>
        <taxon>Actinomycetota</taxon>
        <taxon>Actinomycetes</taxon>
        <taxon>Micrococcales</taxon>
        <taxon>Microbacteriaceae</taxon>
        <taxon>Leifsonia</taxon>
    </lineage>
</organism>
<gene>
    <name evidence="1" type="ORF">HNR13_000393</name>
</gene>
<dbReference type="RefSeq" id="WP_343063410.1">
    <property type="nucleotide sequence ID" value="NZ_BAABEH010000001.1"/>
</dbReference>
<evidence type="ECO:0000313" key="2">
    <source>
        <dbReference type="Proteomes" id="UP000578352"/>
    </source>
</evidence>
<evidence type="ECO:0000313" key="1">
    <source>
        <dbReference type="EMBL" id="NYJ22106.1"/>
    </source>
</evidence>
<accession>A0A853CMP4</accession>
<proteinExistence type="predicted"/>
<dbReference type="Proteomes" id="UP000578352">
    <property type="component" value="Unassembled WGS sequence"/>
</dbReference>
<comment type="caution">
    <text evidence="1">The sequence shown here is derived from an EMBL/GenBank/DDBJ whole genome shotgun (WGS) entry which is preliminary data.</text>
</comment>
<dbReference type="EMBL" id="JACCFL010000001">
    <property type="protein sequence ID" value="NYJ22106.1"/>
    <property type="molecule type" value="Genomic_DNA"/>
</dbReference>